<name>A0A1V2IKB1_9ACTN</name>
<dbReference type="GO" id="GO:0006637">
    <property type="term" value="P:acyl-CoA metabolic process"/>
    <property type="evidence" value="ECO:0007669"/>
    <property type="project" value="InterPro"/>
</dbReference>
<protein>
    <recommendedName>
        <fullName evidence="3">Acyl-CoA thioesterase-like C-terminal domain-containing protein</fullName>
    </recommendedName>
</protein>
<reference evidence="5" key="1">
    <citation type="submission" date="2016-10" db="EMBL/GenBank/DDBJ databases">
        <title>Frankia sp. NRRL B-16386 Genome sequencing.</title>
        <authorList>
            <person name="Ghodhbane-Gtari F."/>
            <person name="Swanson E."/>
            <person name="Gueddou A."/>
            <person name="Hezbri K."/>
            <person name="Ktari K."/>
            <person name="Nouioui I."/>
            <person name="Morris K."/>
            <person name="Simpson S."/>
            <person name="Abebe-Akele F."/>
            <person name="Thomas K."/>
            <person name="Gtari M."/>
            <person name="Tisa L.S."/>
        </authorList>
    </citation>
    <scope>NUCLEOTIDE SEQUENCE [LARGE SCALE GENOMIC DNA]</scope>
    <source>
        <strain evidence="5">NRRL B-16386</strain>
    </source>
</reference>
<comment type="similarity">
    <text evidence="1">Belongs to the C/M/P thioester hydrolase family.</text>
</comment>
<dbReference type="PANTHER" id="PTHR11066">
    <property type="entry name" value="ACYL-COA THIOESTERASE"/>
    <property type="match status" value="1"/>
</dbReference>
<dbReference type="OrthoDB" id="3210087at2"/>
<dbReference type="Proteomes" id="UP000188929">
    <property type="component" value="Unassembled WGS sequence"/>
</dbReference>
<gene>
    <name evidence="4" type="ORF">BL253_01440</name>
</gene>
<evidence type="ECO:0000256" key="2">
    <source>
        <dbReference type="SAM" id="MobiDB-lite"/>
    </source>
</evidence>
<dbReference type="InterPro" id="IPR003703">
    <property type="entry name" value="Acyl_CoA_thio"/>
</dbReference>
<organism evidence="4 5">
    <name type="scientific">Pseudofrankia asymbiotica</name>
    <dbReference type="NCBI Taxonomy" id="1834516"/>
    <lineage>
        <taxon>Bacteria</taxon>
        <taxon>Bacillati</taxon>
        <taxon>Actinomycetota</taxon>
        <taxon>Actinomycetes</taxon>
        <taxon>Frankiales</taxon>
        <taxon>Frankiaceae</taxon>
        <taxon>Pseudofrankia</taxon>
    </lineage>
</organism>
<proteinExistence type="inferred from homology"/>
<dbReference type="Gene3D" id="2.40.160.210">
    <property type="entry name" value="Acyl-CoA thioesterase, double hotdog domain"/>
    <property type="match status" value="1"/>
</dbReference>
<evidence type="ECO:0000256" key="1">
    <source>
        <dbReference type="ARBA" id="ARBA00006538"/>
    </source>
</evidence>
<feature type="region of interest" description="Disordered" evidence="2">
    <location>
        <begin position="1"/>
        <end position="34"/>
    </location>
</feature>
<accession>A0A1V2IKB1</accession>
<keyword evidence="5" id="KW-1185">Reference proteome</keyword>
<evidence type="ECO:0000313" key="4">
    <source>
        <dbReference type="EMBL" id="ONH33475.1"/>
    </source>
</evidence>
<evidence type="ECO:0000313" key="5">
    <source>
        <dbReference type="Proteomes" id="UP000188929"/>
    </source>
</evidence>
<feature type="domain" description="Acyl-CoA thioesterase-like C-terminal" evidence="3">
    <location>
        <begin position="165"/>
        <end position="293"/>
    </location>
</feature>
<dbReference type="PANTHER" id="PTHR11066:SF34">
    <property type="entry name" value="ACYL-COENZYME A THIOESTERASE 8"/>
    <property type="match status" value="1"/>
</dbReference>
<comment type="caution">
    <text evidence="4">The sequence shown here is derived from an EMBL/GenBank/DDBJ whole genome shotgun (WGS) entry which is preliminary data.</text>
</comment>
<dbReference type="GO" id="GO:0009062">
    <property type="term" value="P:fatty acid catabolic process"/>
    <property type="evidence" value="ECO:0007669"/>
    <property type="project" value="TreeGrafter"/>
</dbReference>
<dbReference type="InterPro" id="IPR029069">
    <property type="entry name" value="HotDog_dom_sf"/>
</dbReference>
<dbReference type="InterPro" id="IPR049450">
    <property type="entry name" value="ACOT8-like_C"/>
</dbReference>
<dbReference type="Pfam" id="PF20789">
    <property type="entry name" value="4HBT_3C"/>
    <property type="match status" value="1"/>
</dbReference>
<dbReference type="STRING" id="1834516.BL253_01440"/>
<dbReference type="GO" id="GO:0047617">
    <property type="term" value="F:fatty acyl-CoA hydrolase activity"/>
    <property type="evidence" value="ECO:0007669"/>
    <property type="project" value="InterPro"/>
</dbReference>
<dbReference type="AlphaFoldDB" id="A0A1V2IKB1"/>
<dbReference type="EMBL" id="MOMC01000004">
    <property type="protein sequence ID" value="ONH33475.1"/>
    <property type="molecule type" value="Genomic_DNA"/>
</dbReference>
<evidence type="ECO:0000259" key="3">
    <source>
        <dbReference type="Pfam" id="PF20789"/>
    </source>
</evidence>
<dbReference type="CDD" id="cd03444">
    <property type="entry name" value="Thioesterase_II_repeat1"/>
    <property type="match status" value="1"/>
</dbReference>
<dbReference type="SUPFAM" id="SSF54637">
    <property type="entry name" value="Thioesterase/thiol ester dehydrase-isomerase"/>
    <property type="match status" value="2"/>
</dbReference>
<sequence length="307" mass="32496">MGASTAGARDTAIAGPDGGLAGPPAQTGLPPDAFPGAEFEPFGLDDVLAVLDLAGDATPPLPVRTLRSLHGGVLAAQQLAQQIVLAERLAPSKSTQTLHTVFPNPSRWDAPLDVDVEWLQSGRTFANLALTFRQAGRAISRGDVLLGADEPDFVRHEATPPAPIDGPAAARPVDYPLLPWEVRLAPGPRPYSLDVWQRIPGVSADPALARGLLAFASEPWTGHHVANSHVQRGTATLAPGERLAAAVLAETVTFVEDLDVREWHLLRVESPHAGRGRYLGHGRVHTADGRLCAVFECLGMLRATAIT</sequence>
<dbReference type="InterPro" id="IPR042171">
    <property type="entry name" value="Acyl-CoA_hotdog"/>
</dbReference>